<sequence length="72" mass="8243">MEQEAYALKDESGIRKEELIAIINSVLVSISESQHSKYTNLKNKSKVILLTILQKIRDLSNDKEIVDEENII</sequence>
<proteinExistence type="predicted"/>
<protein>
    <submittedName>
        <fullName evidence="1">35926_t:CDS:1</fullName>
    </submittedName>
</protein>
<dbReference type="EMBL" id="CAJVQC010000424">
    <property type="protein sequence ID" value="CAG8470152.1"/>
    <property type="molecule type" value="Genomic_DNA"/>
</dbReference>
<evidence type="ECO:0000313" key="1">
    <source>
        <dbReference type="EMBL" id="CAG8470152.1"/>
    </source>
</evidence>
<organism evidence="1 2">
    <name type="scientific">Racocetra persica</name>
    <dbReference type="NCBI Taxonomy" id="160502"/>
    <lineage>
        <taxon>Eukaryota</taxon>
        <taxon>Fungi</taxon>
        <taxon>Fungi incertae sedis</taxon>
        <taxon>Mucoromycota</taxon>
        <taxon>Glomeromycotina</taxon>
        <taxon>Glomeromycetes</taxon>
        <taxon>Diversisporales</taxon>
        <taxon>Gigasporaceae</taxon>
        <taxon>Racocetra</taxon>
    </lineage>
</organism>
<dbReference type="Proteomes" id="UP000789920">
    <property type="component" value="Unassembled WGS sequence"/>
</dbReference>
<keyword evidence="2" id="KW-1185">Reference proteome</keyword>
<name>A0ACA9KFR2_9GLOM</name>
<accession>A0ACA9KFR2</accession>
<comment type="caution">
    <text evidence="1">The sequence shown here is derived from an EMBL/GenBank/DDBJ whole genome shotgun (WGS) entry which is preliminary data.</text>
</comment>
<gene>
    <name evidence="1" type="ORF">RPERSI_LOCUS542</name>
</gene>
<evidence type="ECO:0000313" key="2">
    <source>
        <dbReference type="Proteomes" id="UP000789920"/>
    </source>
</evidence>
<reference evidence="1" key="1">
    <citation type="submission" date="2021-06" db="EMBL/GenBank/DDBJ databases">
        <authorList>
            <person name="Kallberg Y."/>
            <person name="Tangrot J."/>
            <person name="Rosling A."/>
        </authorList>
    </citation>
    <scope>NUCLEOTIDE SEQUENCE</scope>
    <source>
        <strain evidence="1">MA461A</strain>
    </source>
</reference>
<feature type="non-terminal residue" evidence="1">
    <location>
        <position position="72"/>
    </location>
</feature>